<evidence type="ECO:0000313" key="3">
    <source>
        <dbReference type="EMBL" id="AEH91755.1"/>
    </source>
</evidence>
<keyword evidence="3" id="KW-0966">Cell projection</keyword>
<sequence>MSLSNPRIPKGKVTLSDVKMELFYLDDIEETEEVESPYSKELEQLESHQKELEKHLSAIEIEQQKLANEKAALQAERQAIEELKREAEAEIEANKQAFEKEKTQMYLTITDFLWDESIDLAERIVHQAIDTRQIEVLPMLTEVIQKLPVAFDKLNVTTHPETLKALKEENTGTKYDWLLENIHWNFDMRLDYGEFTVEEEKEYFDYRITEIFQTLHKQNAERKILGGDKP</sequence>
<gene>
    <name evidence="3" type="primary">fliH</name>
    <name evidence="3" type="ordered locus">LMM7_0750</name>
</gene>
<feature type="coiled-coil region" evidence="1">
    <location>
        <begin position="38"/>
        <end position="104"/>
    </location>
</feature>
<dbReference type="HOGENOM" id="CLU_105028_0_0_9"/>
<evidence type="ECO:0000256" key="1">
    <source>
        <dbReference type="SAM" id="Coils"/>
    </source>
</evidence>
<dbReference type="RefSeq" id="WP_012581771.1">
    <property type="nucleotide sequence ID" value="NC_017537.1"/>
</dbReference>
<name>A0A0E0UUX8_LISMM</name>
<dbReference type="NCBIfam" id="NF005283">
    <property type="entry name" value="PRK06800.1"/>
    <property type="match status" value="1"/>
</dbReference>
<keyword evidence="3" id="KW-0969">Cilium</keyword>
<protein>
    <submittedName>
        <fullName evidence="3">Flagellar assembly protein</fullName>
    </submittedName>
</protein>
<dbReference type="EMBL" id="CP002816">
    <property type="protein sequence ID" value="AEH91755.1"/>
    <property type="molecule type" value="Genomic_DNA"/>
</dbReference>
<reference evidence="3 4" key="1">
    <citation type="journal article" date="2011" name="J. Bacteriol.">
        <title>Genome sequence of the nonpathogenic Listeria monocytogenes serovar 4a strain M7.</title>
        <authorList>
            <person name="Chen J."/>
            <person name="Xia Y."/>
            <person name="Cheng C."/>
            <person name="Fang C."/>
            <person name="Shan Y."/>
            <person name="Jin G."/>
            <person name="Fang W."/>
        </authorList>
    </citation>
    <scope>NUCLEOTIDE SEQUENCE [LARGE SCALE GENOMIC DNA]</scope>
    <source>
        <strain evidence="3 4">M7</strain>
    </source>
</reference>
<accession>A0A0E0UUX8</accession>
<keyword evidence="1" id="KW-0175">Coiled coil</keyword>
<dbReference type="PATRIC" id="fig|1030009.3.peg.739"/>
<dbReference type="AlphaFoldDB" id="A0A0E0UUX8"/>
<proteinExistence type="predicted"/>
<evidence type="ECO:0000313" key="4">
    <source>
        <dbReference type="Proteomes" id="UP000000486"/>
    </source>
</evidence>
<dbReference type="Proteomes" id="UP000000486">
    <property type="component" value="Chromosome"/>
</dbReference>
<organism evidence="3 4">
    <name type="scientific">Listeria monocytogenes serotype 4a (strain M7)</name>
    <dbReference type="NCBI Taxonomy" id="1030009"/>
    <lineage>
        <taxon>Bacteria</taxon>
        <taxon>Bacillati</taxon>
        <taxon>Bacillota</taxon>
        <taxon>Bacilli</taxon>
        <taxon>Bacillales</taxon>
        <taxon>Listeriaceae</taxon>
        <taxon>Listeria</taxon>
    </lineage>
</organism>
<evidence type="ECO:0000259" key="2">
    <source>
        <dbReference type="Pfam" id="PF02108"/>
    </source>
</evidence>
<keyword evidence="3" id="KW-0282">Flagellum</keyword>
<dbReference type="InterPro" id="IPR018035">
    <property type="entry name" value="Flagellar_FliH/T3SS_HrpE"/>
</dbReference>
<feature type="domain" description="Flagellar assembly protein FliH/Type III secretion system HrpE" evidence="2">
    <location>
        <begin position="88"/>
        <end position="214"/>
    </location>
</feature>
<dbReference type="KEGG" id="lmq:LMM7_0750"/>
<dbReference type="Pfam" id="PF02108">
    <property type="entry name" value="FliH"/>
    <property type="match status" value="1"/>
</dbReference>